<sequence>MSPLTLVSLVLVLLALLFWLRKRAGKRSPKSAQHQPLDLEGGERAFSEEAFDDFEFEPFDDTTRPATRRGGGREEAQAVAQAAAQDDPPPIEEDPDPFAAFGIGATVEKQRVHLIDDSPWQAAAPTSASLSLAAEPIGEVSGGWGDADSEFEPGKRRITAEERRRARMAREGSGEGAPAGEKRGRLKERTLTNMLLLAASSVALPTGAEPQRHSIEFGLDSFKALAHTWLDLMQSGTSSTVSAGSSSAAAEPPRANGNQRQPLGLVVSGGGFRTMTAGMAFARAMSQSFDEVEGSSWADVTHLGGNSGGQWFASQFALSRPFFDAVTRKGADGEYRSLEDFFAEWGRQYAKGLYFSPPPEVHVYNNCAGEEGVGGLISDALTEAFKSLGWALETANFPTDDWAVYVEDMMRNSIPGFEQLRYNETRSALPDAALIQQLALPPDAWVGHSRQTSQRVALRQPEDGRPVGATVPLAHVAKAASSQRGTDGWLAPALGGSPLLSKAPYSCSCEWTYWNACPGQPKGASWLSPVASDDGSACFAHCCGRGRDASAASDAPARTIEVSARFASPAGTKVRDVTAASSAAVGAAASPTLVKLALKRALHGATETLEMLANGGSGEAQAALGLKAWLSGEADAAQFDSQVDEFVESCFPFGLQELGVGIPLEPAEELPEDETRAWSPTYRAIDGVYVDNTALAMTIATMIADCEAGDESLACTNKELDVIVVNDGDSSNPGSNGLGDFFSEEKGGAAHPVGKYKTAEDFPYTTVPSAHIFAEAYPSNWVTYHQTDIVDTIAAVGDTSAVAVMAAGAAPAAGITMGVGTTVGAAASVASALASSAAASAASAMEGTKAAGGRRRRLASSEVGASRSNFTNSTLTTINNPQWGVKEGYTVRLLAFCINYPNNPMQMLQNGGVGIDDDPMVLPALTAATFFSHLYAPIAEKESELAAKHLKAWLEARAQRKS</sequence>
<evidence type="ECO:0000256" key="2">
    <source>
        <dbReference type="SAM" id="SignalP"/>
    </source>
</evidence>
<dbReference type="HOGENOM" id="CLU_307462_0_0_1"/>
<dbReference type="Proteomes" id="UP000013827">
    <property type="component" value="Unassembled WGS sequence"/>
</dbReference>
<proteinExistence type="predicted"/>
<evidence type="ECO:0000313" key="4">
    <source>
        <dbReference type="Proteomes" id="UP000013827"/>
    </source>
</evidence>
<evidence type="ECO:0008006" key="5">
    <source>
        <dbReference type="Google" id="ProtNLM"/>
    </source>
</evidence>
<dbReference type="EnsemblProtists" id="EOD36806">
    <property type="protein sequence ID" value="EOD36806"/>
    <property type="gene ID" value="EMIHUDRAFT_462351"/>
</dbReference>
<dbReference type="AlphaFoldDB" id="A0A0D3KM21"/>
<protein>
    <recommendedName>
        <fullName evidence="5">PLA2c domain-containing protein</fullName>
    </recommendedName>
</protein>
<dbReference type="InterPro" id="IPR016035">
    <property type="entry name" value="Acyl_Trfase/lysoPLipase"/>
</dbReference>
<evidence type="ECO:0000256" key="1">
    <source>
        <dbReference type="SAM" id="MobiDB-lite"/>
    </source>
</evidence>
<organism evidence="3 4">
    <name type="scientific">Emiliania huxleyi (strain CCMP1516)</name>
    <dbReference type="NCBI Taxonomy" id="280463"/>
    <lineage>
        <taxon>Eukaryota</taxon>
        <taxon>Haptista</taxon>
        <taxon>Haptophyta</taxon>
        <taxon>Prymnesiophyceae</taxon>
        <taxon>Isochrysidales</taxon>
        <taxon>Noelaerhabdaceae</taxon>
        <taxon>Emiliania</taxon>
    </lineage>
</organism>
<feature type="region of interest" description="Disordered" evidence="1">
    <location>
        <begin position="161"/>
        <end position="182"/>
    </location>
</feature>
<dbReference type="SUPFAM" id="SSF52151">
    <property type="entry name" value="FabD/lysophospholipase-like"/>
    <property type="match status" value="1"/>
</dbReference>
<feature type="compositionally biased region" description="Low complexity" evidence="1">
    <location>
        <begin position="240"/>
        <end position="250"/>
    </location>
</feature>
<dbReference type="KEGG" id="ehx:EMIHUDRAFT_462351"/>
<reference evidence="4" key="1">
    <citation type="journal article" date="2013" name="Nature">
        <title>Pan genome of the phytoplankton Emiliania underpins its global distribution.</title>
        <authorList>
            <person name="Read B.A."/>
            <person name="Kegel J."/>
            <person name="Klute M.J."/>
            <person name="Kuo A."/>
            <person name="Lefebvre S.C."/>
            <person name="Maumus F."/>
            <person name="Mayer C."/>
            <person name="Miller J."/>
            <person name="Monier A."/>
            <person name="Salamov A."/>
            <person name="Young J."/>
            <person name="Aguilar M."/>
            <person name="Claverie J.M."/>
            <person name="Frickenhaus S."/>
            <person name="Gonzalez K."/>
            <person name="Herman E.K."/>
            <person name="Lin Y.C."/>
            <person name="Napier J."/>
            <person name="Ogata H."/>
            <person name="Sarno A.F."/>
            <person name="Shmutz J."/>
            <person name="Schroeder D."/>
            <person name="de Vargas C."/>
            <person name="Verret F."/>
            <person name="von Dassow P."/>
            <person name="Valentin K."/>
            <person name="Van de Peer Y."/>
            <person name="Wheeler G."/>
            <person name="Dacks J.B."/>
            <person name="Delwiche C.F."/>
            <person name="Dyhrman S.T."/>
            <person name="Glockner G."/>
            <person name="John U."/>
            <person name="Richards T."/>
            <person name="Worden A.Z."/>
            <person name="Zhang X."/>
            <person name="Grigoriev I.V."/>
            <person name="Allen A.E."/>
            <person name="Bidle K."/>
            <person name="Borodovsky M."/>
            <person name="Bowler C."/>
            <person name="Brownlee C."/>
            <person name="Cock J.M."/>
            <person name="Elias M."/>
            <person name="Gladyshev V.N."/>
            <person name="Groth M."/>
            <person name="Guda C."/>
            <person name="Hadaegh A."/>
            <person name="Iglesias-Rodriguez M.D."/>
            <person name="Jenkins J."/>
            <person name="Jones B.M."/>
            <person name="Lawson T."/>
            <person name="Leese F."/>
            <person name="Lindquist E."/>
            <person name="Lobanov A."/>
            <person name="Lomsadze A."/>
            <person name="Malik S.B."/>
            <person name="Marsh M.E."/>
            <person name="Mackinder L."/>
            <person name="Mock T."/>
            <person name="Mueller-Roeber B."/>
            <person name="Pagarete A."/>
            <person name="Parker M."/>
            <person name="Probert I."/>
            <person name="Quesneville H."/>
            <person name="Raines C."/>
            <person name="Rensing S.A."/>
            <person name="Riano-Pachon D.M."/>
            <person name="Richier S."/>
            <person name="Rokitta S."/>
            <person name="Shiraiwa Y."/>
            <person name="Soanes D.M."/>
            <person name="van der Giezen M."/>
            <person name="Wahlund T.M."/>
            <person name="Williams B."/>
            <person name="Wilson W."/>
            <person name="Wolfe G."/>
            <person name="Wurch L.L."/>
        </authorList>
    </citation>
    <scope>NUCLEOTIDE SEQUENCE</scope>
</reference>
<feature type="compositionally biased region" description="Low complexity" evidence="1">
    <location>
        <begin position="77"/>
        <end position="86"/>
    </location>
</feature>
<dbReference type="Gene3D" id="3.40.1090.10">
    <property type="entry name" value="Cytosolic phospholipase A2 catalytic domain"/>
    <property type="match status" value="1"/>
</dbReference>
<name>A0A0D3KM21_EMIH1</name>
<keyword evidence="2" id="KW-0732">Signal</keyword>
<reference evidence="3" key="2">
    <citation type="submission" date="2024-10" db="UniProtKB">
        <authorList>
            <consortium name="EnsemblProtists"/>
        </authorList>
    </citation>
    <scope>IDENTIFICATION</scope>
</reference>
<feature type="signal peptide" evidence="2">
    <location>
        <begin position="1"/>
        <end position="25"/>
    </location>
</feature>
<feature type="chain" id="PRO_5044257239" description="PLA2c domain-containing protein" evidence="2">
    <location>
        <begin position="26"/>
        <end position="962"/>
    </location>
</feature>
<keyword evidence="4" id="KW-1185">Reference proteome</keyword>
<accession>A0A0D3KM21</accession>
<feature type="compositionally biased region" description="Basic and acidic residues" evidence="1">
    <location>
        <begin position="161"/>
        <end position="173"/>
    </location>
</feature>
<evidence type="ECO:0000313" key="3">
    <source>
        <dbReference type="EnsemblProtists" id="EOD36806"/>
    </source>
</evidence>
<feature type="region of interest" description="Disordered" evidence="1">
    <location>
        <begin position="58"/>
        <end position="92"/>
    </location>
</feature>
<dbReference type="RefSeq" id="XP_005789235.1">
    <property type="nucleotide sequence ID" value="XM_005789178.1"/>
</dbReference>
<dbReference type="GeneID" id="17282076"/>
<dbReference type="PaxDb" id="2903-EOD36806"/>
<feature type="region of interest" description="Disordered" evidence="1">
    <location>
        <begin position="240"/>
        <end position="263"/>
    </location>
</feature>